<protein>
    <submittedName>
        <fullName evidence="1">Uncharacterized protein</fullName>
    </submittedName>
</protein>
<reference evidence="1 2" key="1">
    <citation type="journal article" date="2021" name="Commun. Biol.">
        <title>The genome of Shorea leprosula (Dipterocarpaceae) highlights the ecological relevance of drought in aseasonal tropical rainforests.</title>
        <authorList>
            <person name="Ng K.K.S."/>
            <person name="Kobayashi M.J."/>
            <person name="Fawcett J.A."/>
            <person name="Hatakeyama M."/>
            <person name="Paape T."/>
            <person name="Ng C.H."/>
            <person name="Ang C.C."/>
            <person name="Tnah L.H."/>
            <person name="Lee C.T."/>
            <person name="Nishiyama T."/>
            <person name="Sese J."/>
            <person name="O'Brien M.J."/>
            <person name="Copetti D."/>
            <person name="Mohd Noor M.I."/>
            <person name="Ong R.C."/>
            <person name="Putra M."/>
            <person name="Sireger I.Z."/>
            <person name="Indrioko S."/>
            <person name="Kosugi Y."/>
            <person name="Izuno A."/>
            <person name="Isagi Y."/>
            <person name="Lee S.L."/>
            <person name="Shimizu K.K."/>
        </authorList>
    </citation>
    <scope>NUCLEOTIDE SEQUENCE [LARGE SCALE GENOMIC DNA]</scope>
    <source>
        <strain evidence="1">214</strain>
    </source>
</reference>
<dbReference type="AlphaFoldDB" id="A0AAV5JPT9"/>
<gene>
    <name evidence="1" type="ORF">SLEP1_g24326</name>
</gene>
<name>A0AAV5JPT9_9ROSI</name>
<keyword evidence="2" id="KW-1185">Reference proteome</keyword>
<evidence type="ECO:0000313" key="1">
    <source>
        <dbReference type="EMBL" id="GKV13297.1"/>
    </source>
</evidence>
<proteinExistence type="predicted"/>
<accession>A0AAV5JPT9</accession>
<evidence type="ECO:0000313" key="2">
    <source>
        <dbReference type="Proteomes" id="UP001054252"/>
    </source>
</evidence>
<organism evidence="1 2">
    <name type="scientific">Rubroshorea leprosula</name>
    <dbReference type="NCBI Taxonomy" id="152421"/>
    <lineage>
        <taxon>Eukaryota</taxon>
        <taxon>Viridiplantae</taxon>
        <taxon>Streptophyta</taxon>
        <taxon>Embryophyta</taxon>
        <taxon>Tracheophyta</taxon>
        <taxon>Spermatophyta</taxon>
        <taxon>Magnoliopsida</taxon>
        <taxon>eudicotyledons</taxon>
        <taxon>Gunneridae</taxon>
        <taxon>Pentapetalae</taxon>
        <taxon>rosids</taxon>
        <taxon>malvids</taxon>
        <taxon>Malvales</taxon>
        <taxon>Dipterocarpaceae</taxon>
        <taxon>Rubroshorea</taxon>
    </lineage>
</organism>
<comment type="caution">
    <text evidence="1">The sequence shown here is derived from an EMBL/GenBank/DDBJ whole genome shotgun (WGS) entry which is preliminary data.</text>
</comment>
<dbReference type="Proteomes" id="UP001054252">
    <property type="component" value="Unassembled WGS sequence"/>
</dbReference>
<sequence length="37" mass="4063">MKGEVLAGECKKRVPLALLFENKVDALCCPKSAEKWG</sequence>
<dbReference type="EMBL" id="BPVZ01000038">
    <property type="protein sequence ID" value="GKV13297.1"/>
    <property type="molecule type" value="Genomic_DNA"/>
</dbReference>